<reference evidence="3" key="1">
    <citation type="submission" date="2013-09" db="EMBL/GenBank/DDBJ databases">
        <title>Corchorus olitorius genome sequencing.</title>
        <authorList>
            <person name="Alam M."/>
            <person name="Haque M.S."/>
            <person name="Islam M.S."/>
            <person name="Emdad E.M."/>
            <person name="Islam M.M."/>
            <person name="Ahmed B."/>
            <person name="Halim A."/>
            <person name="Hossen Q.M.M."/>
            <person name="Hossain M.Z."/>
            <person name="Ahmed R."/>
            <person name="Khan M.M."/>
            <person name="Islam R."/>
            <person name="Rashid M.M."/>
            <person name="Khan S.A."/>
            <person name="Rahman M.S."/>
            <person name="Alam M."/>
            <person name="Yahiya A.S."/>
            <person name="Khan M.S."/>
            <person name="Azam M.S."/>
            <person name="Haque T."/>
            <person name="Lashkar M.Z.H."/>
            <person name="Akhand A.I."/>
            <person name="Morshed G."/>
            <person name="Roy S."/>
            <person name="Uddin K.S."/>
            <person name="Rabeya T."/>
            <person name="Hossain A.S."/>
            <person name="Chowdhury A."/>
            <person name="Snigdha A.R."/>
            <person name="Mortoza M.S."/>
            <person name="Matin S.A."/>
            <person name="Hoque S.M.E."/>
            <person name="Islam M.K."/>
            <person name="Roy D.K."/>
            <person name="Haider R."/>
            <person name="Moosa M.M."/>
            <person name="Elias S.M."/>
            <person name="Hasan A.M."/>
            <person name="Jahan S."/>
            <person name="Shafiuddin M."/>
            <person name="Mahmood N."/>
            <person name="Shommy N.S."/>
        </authorList>
    </citation>
    <scope>NUCLEOTIDE SEQUENCE [LARGE SCALE GENOMIC DNA]</scope>
    <source>
        <strain evidence="3">cv. O-4</strain>
    </source>
</reference>
<evidence type="ECO:0000256" key="1">
    <source>
        <dbReference type="SAM" id="MobiDB-lite"/>
    </source>
</evidence>
<feature type="non-terminal residue" evidence="2">
    <location>
        <position position="182"/>
    </location>
</feature>
<sequence>RDAGHAVDLRRQRPLLHGGHEGLAQQREQSQRAQQQRHGHGQRGAVARGGQVQQAQVVALEEGDQARVMVRAALEEVRAQHGRQEQRHGQRDGQRDRDGQRQRAEHLAFDALQRHQRQEHQDDDGDAEDGGRGHLGGGRQHGAHACAHAVAGLAELVEHVLHHHHGGIDHEADGDRQPPSDM</sequence>
<comment type="caution">
    <text evidence="2">The sequence shown here is derived from an EMBL/GenBank/DDBJ whole genome shotgun (WGS) entry which is preliminary data.</text>
</comment>
<feature type="compositionally biased region" description="Low complexity" evidence="1">
    <location>
        <begin position="43"/>
        <end position="52"/>
    </location>
</feature>
<dbReference type="Proteomes" id="UP000187203">
    <property type="component" value="Unassembled WGS sequence"/>
</dbReference>
<organism evidence="2 3">
    <name type="scientific">Corchorus olitorius</name>
    <dbReference type="NCBI Taxonomy" id="93759"/>
    <lineage>
        <taxon>Eukaryota</taxon>
        <taxon>Viridiplantae</taxon>
        <taxon>Streptophyta</taxon>
        <taxon>Embryophyta</taxon>
        <taxon>Tracheophyta</taxon>
        <taxon>Spermatophyta</taxon>
        <taxon>Magnoliopsida</taxon>
        <taxon>eudicotyledons</taxon>
        <taxon>Gunneridae</taxon>
        <taxon>Pentapetalae</taxon>
        <taxon>rosids</taxon>
        <taxon>malvids</taxon>
        <taxon>Malvales</taxon>
        <taxon>Malvaceae</taxon>
        <taxon>Grewioideae</taxon>
        <taxon>Apeibeae</taxon>
        <taxon>Corchorus</taxon>
    </lineage>
</organism>
<keyword evidence="3" id="KW-1185">Reference proteome</keyword>
<feature type="region of interest" description="Disordered" evidence="1">
    <location>
        <begin position="77"/>
        <end position="141"/>
    </location>
</feature>
<dbReference type="AlphaFoldDB" id="A0A1R3L221"/>
<evidence type="ECO:0000313" key="2">
    <source>
        <dbReference type="EMBL" id="OMP13320.1"/>
    </source>
</evidence>
<feature type="compositionally biased region" description="Low complexity" evidence="1">
    <location>
        <begin position="24"/>
        <end position="34"/>
    </location>
</feature>
<feature type="region of interest" description="Disordered" evidence="1">
    <location>
        <begin position="1"/>
        <end position="52"/>
    </location>
</feature>
<gene>
    <name evidence="2" type="ORF">COLO4_01890</name>
</gene>
<name>A0A1R3L221_9ROSI</name>
<feature type="compositionally biased region" description="Basic and acidic residues" evidence="1">
    <location>
        <begin position="1"/>
        <end position="11"/>
    </location>
</feature>
<feature type="compositionally biased region" description="Basic and acidic residues" evidence="1">
    <location>
        <begin position="77"/>
        <end position="120"/>
    </location>
</feature>
<protein>
    <submittedName>
        <fullName evidence="2">Uncharacterized protein</fullName>
    </submittedName>
</protein>
<proteinExistence type="predicted"/>
<feature type="non-terminal residue" evidence="2">
    <location>
        <position position="1"/>
    </location>
</feature>
<evidence type="ECO:0000313" key="3">
    <source>
        <dbReference type="Proteomes" id="UP000187203"/>
    </source>
</evidence>
<accession>A0A1R3L221</accession>
<dbReference type="EMBL" id="AWUE01004579">
    <property type="protein sequence ID" value="OMP13320.1"/>
    <property type="molecule type" value="Genomic_DNA"/>
</dbReference>